<proteinExistence type="inferred from homology"/>
<dbReference type="PROSITE" id="PS50931">
    <property type="entry name" value="HTH_LYSR"/>
    <property type="match status" value="1"/>
</dbReference>
<feature type="domain" description="HTH lysR-type" evidence="5">
    <location>
        <begin position="6"/>
        <end position="63"/>
    </location>
</feature>
<dbReference type="PANTHER" id="PTHR30537">
    <property type="entry name" value="HTH-TYPE TRANSCRIPTIONAL REGULATOR"/>
    <property type="match status" value="1"/>
</dbReference>
<dbReference type="Proteomes" id="UP000252357">
    <property type="component" value="Unassembled WGS sequence"/>
</dbReference>
<dbReference type="GO" id="GO:0003700">
    <property type="term" value="F:DNA-binding transcription factor activity"/>
    <property type="evidence" value="ECO:0007669"/>
    <property type="project" value="InterPro"/>
</dbReference>
<dbReference type="SUPFAM" id="SSF53850">
    <property type="entry name" value="Periplasmic binding protein-like II"/>
    <property type="match status" value="1"/>
</dbReference>
<dbReference type="EMBL" id="QPGB01000005">
    <property type="protein sequence ID" value="RCS56759.1"/>
    <property type="molecule type" value="Genomic_DNA"/>
</dbReference>
<evidence type="ECO:0000256" key="3">
    <source>
        <dbReference type="ARBA" id="ARBA00023125"/>
    </source>
</evidence>
<evidence type="ECO:0000313" key="7">
    <source>
        <dbReference type="Proteomes" id="UP000252357"/>
    </source>
</evidence>
<dbReference type="PRINTS" id="PR00039">
    <property type="entry name" value="HTHLYSR"/>
</dbReference>
<evidence type="ECO:0000256" key="2">
    <source>
        <dbReference type="ARBA" id="ARBA00023015"/>
    </source>
</evidence>
<name>A0A368L0Y1_9BURK</name>
<reference evidence="6 7" key="1">
    <citation type="journal article" date="2018" name="Int. J. Syst. Evol. Microbiol.">
        <title>Parvibium lacunae gen. nov., sp. nov., a new member of the family Alcaligenaceae isolated from a freshwater pond.</title>
        <authorList>
            <person name="Chen W.M."/>
            <person name="Xie P.B."/>
            <person name="Hsu M.Y."/>
            <person name="Sheu S.Y."/>
        </authorList>
    </citation>
    <scope>NUCLEOTIDE SEQUENCE [LARGE SCALE GENOMIC DNA]</scope>
    <source>
        <strain evidence="6 7">KMB9</strain>
    </source>
</reference>
<dbReference type="Pfam" id="PF00126">
    <property type="entry name" value="HTH_1"/>
    <property type="match status" value="1"/>
</dbReference>
<dbReference type="InterPro" id="IPR000847">
    <property type="entry name" value="LysR_HTH_N"/>
</dbReference>
<dbReference type="CDD" id="cd08432">
    <property type="entry name" value="PBP2_GcdR_TrpI_HvrB_AmpR_like"/>
    <property type="match status" value="1"/>
</dbReference>
<dbReference type="Pfam" id="PF03466">
    <property type="entry name" value="LysR_substrate"/>
    <property type="match status" value="1"/>
</dbReference>
<keyword evidence="2" id="KW-0805">Transcription regulation</keyword>
<dbReference type="GO" id="GO:0006351">
    <property type="term" value="P:DNA-templated transcription"/>
    <property type="evidence" value="ECO:0007669"/>
    <property type="project" value="TreeGrafter"/>
</dbReference>
<sequence>MQYRIPPTHCLTAFEALVRLGTVVQAADELHVTPSAISHRLRQLEDSLGVKLLHRTGNEFTLTVEGKQYLEKVRQGLALLHQAPASKARARPKQWLRLAVTPTFARQVLLPKLPDFQQRYPDIELIIQVSIPFLDVKAEACDVEIRYGSGPYAGVVSQLLCADSVTPVCSPLFLQHHGPIGEPNDLAHAVLLRSPLSPWKEWFAAANLDWPEPTEGMQFNDVGLMLDAAANGQGVALTRVKLGRQWLERGGLVRLFAIDAPSAYGHYLTYANHVTARWECQCFIDWALQTLTIDRL</sequence>
<protein>
    <submittedName>
        <fullName evidence="6">LysR family transcriptional regulator</fullName>
    </submittedName>
</protein>
<organism evidence="6 7">
    <name type="scientific">Parvibium lacunae</name>
    <dbReference type="NCBI Taxonomy" id="1888893"/>
    <lineage>
        <taxon>Bacteria</taxon>
        <taxon>Pseudomonadati</taxon>
        <taxon>Pseudomonadota</taxon>
        <taxon>Betaproteobacteria</taxon>
        <taxon>Burkholderiales</taxon>
        <taxon>Alcaligenaceae</taxon>
        <taxon>Parvibium</taxon>
    </lineage>
</organism>
<dbReference type="Gene3D" id="1.10.10.10">
    <property type="entry name" value="Winged helix-like DNA-binding domain superfamily/Winged helix DNA-binding domain"/>
    <property type="match status" value="1"/>
</dbReference>
<dbReference type="RefSeq" id="WP_114403362.1">
    <property type="nucleotide sequence ID" value="NZ_QPGB01000005.1"/>
</dbReference>
<keyword evidence="7" id="KW-1185">Reference proteome</keyword>
<dbReference type="InterPro" id="IPR036390">
    <property type="entry name" value="WH_DNA-bd_sf"/>
</dbReference>
<dbReference type="AlphaFoldDB" id="A0A368L0Y1"/>
<comment type="similarity">
    <text evidence="1">Belongs to the LysR transcriptional regulatory family.</text>
</comment>
<dbReference type="InterPro" id="IPR058163">
    <property type="entry name" value="LysR-type_TF_proteobact-type"/>
</dbReference>
<evidence type="ECO:0000259" key="5">
    <source>
        <dbReference type="PROSITE" id="PS50931"/>
    </source>
</evidence>
<evidence type="ECO:0000313" key="6">
    <source>
        <dbReference type="EMBL" id="RCS56759.1"/>
    </source>
</evidence>
<dbReference type="Gene3D" id="3.40.190.10">
    <property type="entry name" value="Periplasmic binding protein-like II"/>
    <property type="match status" value="2"/>
</dbReference>
<evidence type="ECO:0000256" key="4">
    <source>
        <dbReference type="ARBA" id="ARBA00023163"/>
    </source>
</evidence>
<dbReference type="SUPFAM" id="SSF46785">
    <property type="entry name" value="Winged helix' DNA-binding domain"/>
    <property type="match status" value="1"/>
</dbReference>
<dbReference type="FunFam" id="1.10.10.10:FF:000001">
    <property type="entry name" value="LysR family transcriptional regulator"/>
    <property type="match status" value="1"/>
</dbReference>
<dbReference type="InterPro" id="IPR036388">
    <property type="entry name" value="WH-like_DNA-bd_sf"/>
</dbReference>
<gene>
    <name evidence="6" type="ORF">DU000_10430</name>
</gene>
<keyword evidence="4" id="KW-0804">Transcription</keyword>
<dbReference type="OrthoDB" id="5526340at2"/>
<accession>A0A368L0Y1</accession>
<dbReference type="InterPro" id="IPR005119">
    <property type="entry name" value="LysR_subst-bd"/>
</dbReference>
<comment type="caution">
    <text evidence="6">The sequence shown here is derived from an EMBL/GenBank/DDBJ whole genome shotgun (WGS) entry which is preliminary data.</text>
</comment>
<evidence type="ECO:0000256" key="1">
    <source>
        <dbReference type="ARBA" id="ARBA00009437"/>
    </source>
</evidence>
<keyword evidence="3" id="KW-0238">DNA-binding</keyword>
<dbReference type="GO" id="GO:0043565">
    <property type="term" value="F:sequence-specific DNA binding"/>
    <property type="evidence" value="ECO:0007669"/>
    <property type="project" value="TreeGrafter"/>
</dbReference>
<dbReference type="PANTHER" id="PTHR30537:SF79">
    <property type="entry name" value="TRANSCRIPTIONAL REGULATOR-RELATED"/>
    <property type="match status" value="1"/>
</dbReference>